<dbReference type="RefSeq" id="YP_001949961.1">
    <property type="nucleotide sequence ID" value="NC_010811.2"/>
</dbReference>
<protein>
    <submittedName>
        <fullName evidence="1">Uncharacterized protein</fullName>
    </submittedName>
</protein>
<dbReference type="EMBL" id="AB366653">
    <property type="protein sequence ID" value="BAG41531.1"/>
    <property type="molecule type" value="Genomic_DNA"/>
</dbReference>
<reference evidence="1 2" key="1">
    <citation type="journal article" date="2010" name="Virology">
        <title>A jumbo phage infecting the phytopathogen Ralstonia solanacearum defines a new lineage of the Myoviridae family.</title>
        <authorList>
            <person name="Yamada T."/>
            <person name="Satoh S."/>
            <person name="Ishikawa H."/>
            <person name="Fujiwara A."/>
            <person name="Kawasaki T."/>
            <person name="Fujie M."/>
            <person name="Ogata H."/>
        </authorList>
    </citation>
    <scope>NUCLEOTIDE SEQUENCE [LARGE SCALE GENOMIC DNA]</scope>
</reference>
<evidence type="ECO:0000313" key="2">
    <source>
        <dbReference type="Proteomes" id="UP000001034"/>
    </source>
</evidence>
<sequence length="78" mass="9034">MCEALMSKVIVYKDMRVGHGELHTLLTERDKAEGKKRQEIQVQIDKLVARLDADFYKHVPRDFFERLNLPCTTANDAS</sequence>
<organism evidence="1 2">
    <name type="scientific">Ralstonia phage phiRSL1</name>
    <dbReference type="NCBI Taxonomy" id="1980924"/>
    <lineage>
        <taxon>Viruses</taxon>
        <taxon>Duplodnaviria</taxon>
        <taxon>Heunggongvirae</taxon>
        <taxon>Uroviricota</taxon>
        <taxon>Caudoviricetes</taxon>
        <taxon>Mieseafarmvirus</taxon>
        <taxon>Mieseafarmvirus RSL1</taxon>
    </lineage>
</organism>
<dbReference type="KEGG" id="vg:6369786"/>
<keyword evidence="2" id="KW-1185">Reference proteome</keyword>
<dbReference type="GeneID" id="6369786"/>
<accession>B2ZXV5</accession>
<proteinExistence type="predicted"/>
<name>B2ZXV5_9CAUD</name>
<dbReference type="Proteomes" id="UP000001034">
    <property type="component" value="Segment"/>
</dbReference>
<evidence type="ECO:0000313" key="1">
    <source>
        <dbReference type="EMBL" id="BAG41531.1"/>
    </source>
</evidence>